<reference evidence="1 2" key="1">
    <citation type="submission" date="2019-10" db="EMBL/GenBank/DDBJ databases">
        <title>Assembly and Annotation for the nematode Trichostrongylus colubriformis.</title>
        <authorList>
            <person name="Martin J."/>
        </authorList>
    </citation>
    <scope>NUCLEOTIDE SEQUENCE [LARGE SCALE GENOMIC DNA]</scope>
    <source>
        <strain evidence="1">G859</strain>
        <tissue evidence="1">Whole worm</tissue>
    </source>
</reference>
<dbReference type="Proteomes" id="UP001331761">
    <property type="component" value="Unassembled WGS sequence"/>
</dbReference>
<feature type="non-terminal residue" evidence="1">
    <location>
        <position position="1"/>
    </location>
</feature>
<dbReference type="EMBL" id="WIXE01014357">
    <property type="protein sequence ID" value="KAK5974368.1"/>
    <property type="molecule type" value="Genomic_DNA"/>
</dbReference>
<proteinExistence type="predicted"/>
<organism evidence="1 2">
    <name type="scientific">Trichostrongylus colubriformis</name>
    <name type="common">Black scour worm</name>
    <dbReference type="NCBI Taxonomy" id="6319"/>
    <lineage>
        <taxon>Eukaryota</taxon>
        <taxon>Metazoa</taxon>
        <taxon>Ecdysozoa</taxon>
        <taxon>Nematoda</taxon>
        <taxon>Chromadorea</taxon>
        <taxon>Rhabditida</taxon>
        <taxon>Rhabditina</taxon>
        <taxon>Rhabditomorpha</taxon>
        <taxon>Strongyloidea</taxon>
        <taxon>Trichostrongylidae</taxon>
        <taxon>Trichostrongylus</taxon>
    </lineage>
</organism>
<protein>
    <submittedName>
        <fullName evidence="1">Uncharacterized protein</fullName>
    </submittedName>
</protein>
<sequence>VLSYLGSRRHTRKCCKRISSAQEKSVIITLANCLNLLQPAEIAELQQEISAACEAPLRNSFRNRF</sequence>
<accession>A0AAN8FQW6</accession>
<evidence type="ECO:0000313" key="2">
    <source>
        <dbReference type="Proteomes" id="UP001331761"/>
    </source>
</evidence>
<comment type="caution">
    <text evidence="1">The sequence shown here is derived from an EMBL/GenBank/DDBJ whole genome shotgun (WGS) entry which is preliminary data.</text>
</comment>
<gene>
    <name evidence="1" type="ORF">GCK32_013279</name>
</gene>
<evidence type="ECO:0000313" key="1">
    <source>
        <dbReference type="EMBL" id="KAK5974368.1"/>
    </source>
</evidence>
<dbReference type="AlphaFoldDB" id="A0AAN8FQW6"/>
<name>A0AAN8FQW6_TRICO</name>
<keyword evidence="2" id="KW-1185">Reference proteome</keyword>